<dbReference type="InterPro" id="IPR009081">
    <property type="entry name" value="PP-bd_ACP"/>
</dbReference>
<gene>
    <name evidence="2" type="ORF">EHS13_28165</name>
</gene>
<proteinExistence type="predicted"/>
<dbReference type="RefSeq" id="WP_155703588.1">
    <property type="nucleotide sequence ID" value="NZ_CP034235.1"/>
</dbReference>
<dbReference type="EMBL" id="CP034235">
    <property type="protein sequence ID" value="QGQ98481.1"/>
    <property type="molecule type" value="Genomic_DNA"/>
</dbReference>
<evidence type="ECO:0000259" key="1">
    <source>
        <dbReference type="PROSITE" id="PS50075"/>
    </source>
</evidence>
<evidence type="ECO:0000313" key="2">
    <source>
        <dbReference type="EMBL" id="QGQ98481.1"/>
    </source>
</evidence>
<reference evidence="3" key="1">
    <citation type="submission" date="2018-11" db="EMBL/GenBank/DDBJ databases">
        <title>Complete genome sequence of Paenibacillus sp. ML311-T8.</title>
        <authorList>
            <person name="Nam Y.-D."/>
            <person name="Kang J."/>
            <person name="Chung W.-H."/>
            <person name="Park Y.S."/>
        </authorList>
    </citation>
    <scope>NUCLEOTIDE SEQUENCE [LARGE SCALE GENOMIC DNA]</scope>
    <source>
        <strain evidence="3">ML311-T8</strain>
    </source>
</reference>
<feature type="domain" description="Carrier" evidence="1">
    <location>
        <begin position="1"/>
        <end position="74"/>
    </location>
</feature>
<evidence type="ECO:0000313" key="3">
    <source>
        <dbReference type="Proteomes" id="UP000426246"/>
    </source>
</evidence>
<protein>
    <submittedName>
        <fullName evidence="2">Acyl carrier protein</fullName>
    </submittedName>
</protein>
<organism evidence="2 3">
    <name type="scientific">Paenibacillus psychroresistens</name>
    <dbReference type="NCBI Taxonomy" id="1778678"/>
    <lineage>
        <taxon>Bacteria</taxon>
        <taxon>Bacillati</taxon>
        <taxon>Bacillota</taxon>
        <taxon>Bacilli</taxon>
        <taxon>Bacillales</taxon>
        <taxon>Paenibacillaceae</taxon>
        <taxon>Paenibacillus</taxon>
    </lineage>
</organism>
<dbReference type="SUPFAM" id="SSF47336">
    <property type="entry name" value="ACP-like"/>
    <property type="match status" value="1"/>
</dbReference>
<accession>A0A6B8RQ29</accession>
<keyword evidence="3" id="KW-1185">Reference proteome</keyword>
<dbReference type="KEGG" id="ppsc:EHS13_28165"/>
<dbReference type="InterPro" id="IPR036736">
    <property type="entry name" value="ACP-like_sf"/>
</dbReference>
<dbReference type="Proteomes" id="UP000426246">
    <property type="component" value="Chromosome"/>
</dbReference>
<sequence>MKKIELLNEIKEILQVDMELTDDMKLEEIEDWDSLAIVSVISLFDLLLSVNITSQQVNNCRTIQDLLNLTNGKLE</sequence>
<name>A0A6B8RQ29_9BACL</name>
<dbReference type="AlphaFoldDB" id="A0A6B8RQ29"/>
<dbReference type="Gene3D" id="1.10.1200.10">
    <property type="entry name" value="ACP-like"/>
    <property type="match status" value="1"/>
</dbReference>
<dbReference type="PROSITE" id="PS50075">
    <property type="entry name" value="CARRIER"/>
    <property type="match status" value="1"/>
</dbReference>
<dbReference type="OrthoDB" id="5326335at2"/>